<dbReference type="InterPro" id="IPR002110">
    <property type="entry name" value="Ankyrin_rpt"/>
</dbReference>
<feature type="active site" description="Charge relay system" evidence="9">
    <location>
        <position position="711"/>
    </location>
</feature>
<keyword evidence="7" id="KW-0865">Zymogen</keyword>
<accession>A0A319EIL1</accession>
<protein>
    <recommendedName>
        <fullName evidence="11">Peptidase S8/S53 domain-containing protein</fullName>
    </recommendedName>
</protein>
<evidence type="ECO:0000256" key="8">
    <source>
        <dbReference type="PROSITE-ProRule" id="PRU00023"/>
    </source>
</evidence>
<dbReference type="SUPFAM" id="SSF48403">
    <property type="entry name" value="Ankyrin repeat"/>
    <property type="match status" value="1"/>
</dbReference>
<evidence type="ECO:0000256" key="4">
    <source>
        <dbReference type="ARBA" id="ARBA00022801"/>
    </source>
</evidence>
<dbReference type="PANTHER" id="PTHR24198">
    <property type="entry name" value="ANKYRIN REPEAT AND PROTEIN KINASE DOMAIN-CONTAINING PROTEIN"/>
    <property type="match status" value="1"/>
</dbReference>
<dbReference type="InterPro" id="IPR000209">
    <property type="entry name" value="Peptidase_S8/S53_dom"/>
</dbReference>
<evidence type="ECO:0000256" key="9">
    <source>
        <dbReference type="PROSITE-ProRule" id="PRU01240"/>
    </source>
</evidence>
<dbReference type="Gene3D" id="3.40.50.200">
    <property type="entry name" value="Peptidase S8/S53 domain"/>
    <property type="match status" value="1"/>
</dbReference>
<dbReference type="PROSITE" id="PS51892">
    <property type="entry name" value="SUBTILASE"/>
    <property type="match status" value="1"/>
</dbReference>
<dbReference type="PANTHER" id="PTHR24198:SF165">
    <property type="entry name" value="ANKYRIN REPEAT-CONTAINING PROTEIN-RELATED"/>
    <property type="match status" value="1"/>
</dbReference>
<feature type="region of interest" description="Disordered" evidence="10">
    <location>
        <begin position="1"/>
        <end position="27"/>
    </location>
</feature>
<dbReference type="Gene3D" id="1.25.40.20">
    <property type="entry name" value="Ankyrin repeat-containing domain"/>
    <property type="match status" value="1"/>
</dbReference>
<dbReference type="GO" id="GO:0004252">
    <property type="term" value="F:serine-type endopeptidase activity"/>
    <property type="evidence" value="ECO:0007669"/>
    <property type="project" value="UniProtKB-UniRule"/>
</dbReference>
<dbReference type="PROSITE" id="PS50297">
    <property type="entry name" value="ANK_REP_REGION"/>
    <property type="match status" value="1"/>
</dbReference>
<keyword evidence="5 9" id="KW-0720">Serine protease</keyword>
<evidence type="ECO:0000256" key="3">
    <source>
        <dbReference type="ARBA" id="ARBA00022737"/>
    </source>
</evidence>
<evidence type="ECO:0000256" key="2">
    <source>
        <dbReference type="ARBA" id="ARBA00022729"/>
    </source>
</evidence>
<feature type="compositionally biased region" description="Polar residues" evidence="10">
    <location>
        <begin position="1"/>
        <end position="19"/>
    </location>
</feature>
<evidence type="ECO:0000256" key="5">
    <source>
        <dbReference type="ARBA" id="ARBA00022825"/>
    </source>
</evidence>
<feature type="repeat" description="ANK" evidence="8">
    <location>
        <begin position="198"/>
        <end position="227"/>
    </location>
</feature>
<feature type="active site" description="Charge relay system" evidence="9">
    <location>
        <position position="874"/>
    </location>
</feature>
<dbReference type="VEuPathDB" id="FungiDB:BO71DRAFT_386856"/>
<evidence type="ECO:0000259" key="11">
    <source>
        <dbReference type="Pfam" id="PF00082"/>
    </source>
</evidence>
<proteinExistence type="inferred from homology"/>
<dbReference type="Pfam" id="PF00082">
    <property type="entry name" value="Peptidase_S8"/>
    <property type="match status" value="1"/>
</dbReference>
<dbReference type="GO" id="GO:0006508">
    <property type="term" value="P:proteolysis"/>
    <property type="evidence" value="ECO:0007669"/>
    <property type="project" value="UniProtKB-KW"/>
</dbReference>
<keyword evidence="3" id="KW-0677">Repeat</keyword>
<dbReference type="SMART" id="SM00248">
    <property type="entry name" value="ANK"/>
    <property type="match status" value="3"/>
</dbReference>
<keyword evidence="6 8" id="KW-0040">ANK repeat</keyword>
<dbReference type="InterPro" id="IPR036852">
    <property type="entry name" value="Peptidase_S8/S53_dom_sf"/>
</dbReference>
<feature type="active site" description="Charge relay system" evidence="9">
    <location>
        <position position="671"/>
    </location>
</feature>
<dbReference type="PROSITE" id="PS50088">
    <property type="entry name" value="ANK_REPEAT"/>
    <property type="match status" value="1"/>
</dbReference>
<dbReference type="PRINTS" id="PR00723">
    <property type="entry name" value="SUBTILISIN"/>
</dbReference>
<keyword evidence="13" id="KW-1185">Reference proteome</keyword>
<reference evidence="12 13" key="1">
    <citation type="submission" date="2018-02" db="EMBL/GenBank/DDBJ databases">
        <title>The genomes of Aspergillus section Nigri reveals drivers in fungal speciation.</title>
        <authorList>
            <consortium name="DOE Joint Genome Institute"/>
            <person name="Vesth T.C."/>
            <person name="Nybo J."/>
            <person name="Theobald S."/>
            <person name="Brandl J."/>
            <person name="Frisvad J.C."/>
            <person name="Nielsen K.F."/>
            <person name="Lyhne E.K."/>
            <person name="Kogle M.E."/>
            <person name="Kuo A."/>
            <person name="Riley R."/>
            <person name="Clum A."/>
            <person name="Nolan M."/>
            <person name="Lipzen A."/>
            <person name="Salamov A."/>
            <person name="Henrissat B."/>
            <person name="Wiebenga A."/>
            <person name="De vries R.P."/>
            <person name="Grigoriev I.V."/>
            <person name="Mortensen U.H."/>
            <person name="Andersen M.R."/>
            <person name="Baker S.E."/>
        </authorList>
    </citation>
    <scope>NUCLEOTIDE SEQUENCE [LARGE SCALE GENOMIC DNA]</scope>
    <source>
        <strain evidence="12 13">CBS 707.79</strain>
    </source>
</reference>
<feature type="domain" description="Peptidase S8/S53" evidence="11">
    <location>
        <begin position="663"/>
        <end position="889"/>
    </location>
</feature>
<dbReference type="Proteomes" id="UP000247810">
    <property type="component" value="Unassembled WGS sequence"/>
</dbReference>
<dbReference type="InterPro" id="IPR036770">
    <property type="entry name" value="Ankyrin_rpt-contain_sf"/>
</dbReference>
<dbReference type="STRING" id="1448320.A0A319EIL1"/>
<dbReference type="OrthoDB" id="5386278at2759"/>
<dbReference type="SUPFAM" id="SSF52743">
    <property type="entry name" value="Subtilisin-like"/>
    <property type="match status" value="1"/>
</dbReference>
<organism evidence="12 13">
    <name type="scientific">Aspergillus ellipticus CBS 707.79</name>
    <dbReference type="NCBI Taxonomy" id="1448320"/>
    <lineage>
        <taxon>Eukaryota</taxon>
        <taxon>Fungi</taxon>
        <taxon>Dikarya</taxon>
        <taxon>Ascomycota</taxon>
        <taxon>Pezizomycotina</taxon>
        <taxon>Eurotiomycetes</taxon>
        <taxon>Eurotiomycetidae</taxon>
        <taxon>Eurotiales</taxon>
        <taxon>Aspergillaceae</taxon>
        <taxon>Aspergillus</taxon>
        <taxon>Aspergillus subgen. Circumdati</taxon>
    </lineage>
</organism>
<evidence type="ECO:0000313" key="13">
    <source>
        <dbReference type="Proteomes" id="UP000247810"/>
    </source>
</evidence>
<dbReference type="Pfam" id="PF00023">
    <property type="entry name" value="Ank"/>
    <property type="match status" value="1"/>
</dbReference>
<dbReference type="InterPro" id="IPR015500">
    <property type="entry name" value="Peptidase_S8_subtilisin-rel"/>
</dbReference>
<dbReference type="InterPro" id="IPR023827">
    <property type="entry name" value="Peptidase_S8_Asp-AS"/>
</dbReference>
<evidence type="ECO:0000256" key="10">
    <source>
        <dbReference type="SAM" id="MobiDB-lite"/>
    </source>
</evidence>
<evidence type="ECO:0000256" key="6">
    <source>
        <dbReference type="ARBA" id="ARBA00023043"/>
    </source>
</evidence>
<dbReference type="PROSITE" id="PS00136">
    <property type="entry name" value="SUBTILASE_ASP"/>
    <property type="match status" value="1"/>
</dbReference>
<comment type="similarity">
    <text evidence="9">Belongs to the peptidase S8 family.</text>
</comment>
<dbReference type="CDD" id="cd07491">
    <property type="entry name" value="Peptidases_S8_7"/>
    <property type="match status" value="1"/>
</dbReference>
<dbReference type="AlphaFoldDB" id="A0A319EIL1"/>
<keyword evidence="2" id="KW-0732">Signal</keyword>
<name>A0A319EIL1_9EURO</name>
<evidence type="ECO:0000256" key="1">
    <source>
        <dbReference type="ARBA" id="ARBA00022670"/>
    </source>
</evidence>
<dbReference type="EMBL" id="KZ825967">
    <property type="protein sequence ID" value="PYH90812.1"/>
    <property type="molecule type" value="Genomic_DNA"/>
</dbReference>
<sequence length="987" mass="110609">MIFKQSVKTGQGYSLSEHSPSFKVEPDDEDENFISLPAQLLPRDEAQVTFDEMITKICDKKLSLGSKVTRTEFLNRYDCILDQQTRTDRQNFLHVIASRLGHKALTRYVVRMKSHLLHQKDASGRTPLYVAIVYKNYAFLDAILAEFDDTILDLLLREPCENGRNCIHATIQYSLNKEYTWNLILKASDVTISASDQDGLTPLHLAVDYDKSSSSQLSIVRALIARGDGAFDKFSTNPSGLSVYEYHQHTREQANRRNIIGDIRDADAPLLQEAQSGLGTDCITFLSKGRKALDELPVNQSINRGLQSLWKGTAPTLTIMRKQEVNAEMLQEQEKASYADEVRRELKLYYLRTTFERAPGMSKRDQLTASRFLYGPNIQNINLSFNFSQGPMTISKDSFEESYNYMDFDEVLRYVTFRPILLQRPPGPAPGSRLAKKLAQTAKPDHGPNDLVFFFDWLYEKKVRHIFKVVVHDVDSAPHSDMAIEDCLKKFEIEALDWRKVDLSPQTLFNACRNVKEVYLRWSGNTSVLKAWSEQDGLPRLENLERVHLVWNYEQILDKPQPIGSYKDYLQSQLNRAVEVINAARRNAAVNGDQLRRREPIIVCEEKDPISKQPTSPAGPGSIPMNADQRRVQPNRWLSCIDRFADEIQNVKVPRTETEALKSDIKVAIIDDGVDIHIQSLQGKVIGGQSFDQACLDGNGPSPYYSSSGGHGTIMADMVCRVCPNAKVFACKLESHTNPGSRRQISAQSAAMAVMAAVQQKVDIISMSWTLRESENTQAGIDALREAIRAALDANILLFGSASDAGAVTEIEYPCFYDRRVFRIGAAMADGRVYGPTGNPQHLSFVVPGHKVAPRSPYMVQGLPIDLEEKSGSSISTALAAGLAALVLHCIRLGILQAELEIRQTGRRSPTAVRLSDLEKARDYHGMRSILRGVGLNEDNQKYIEIWRRLDGPVKCLKSPSGENADMTALEIVARLARDLVSGIADH</sequence>
<gene>
    <name evidence="12" type="ORF">BO71DRAFT_386856</name>
</gene>
<keyword evidence="1 9" id="KW-0645">Protease</keyword>
<evidence type="ECO:0000256" key="7">
    <source>
        <dbReference type="ARBA" id="ARBA00023145"/>
    </source>
</evidence>
<evidence type="ECO:0000313" key="12">
    <source>
        <dbReference type="EMBL" id="PYH90812.1"/>
    </source>
</evidence>
<keyword evidence="4 9" id="KW-0378">Hydrolase</keyword>